<dbReference type="HOGENOM" id="CLU_052845_0_0_1"/>
<sequence length="450" mass="49105">MFAPSKAHPRVDMTHFNRIYLGFATLLLLGLFCNARPLVEKRELGAQEVFDARSDSQDVALSTRGESIADVAHNHRRSLEGVVDWLEPRMPPPPAPKPKRVKSPASKAKARQSRKDRGVKSKTQARKARKAKGISTKDLPKPKAGTGRNGLTKGADCISGKKNKCGPGGGKSLADAKKAKQRPAGPPMSAKKQKKIADRKENRQMGMKIKHQNFVKDQNKGVSNQRDQKWKIDPVTGTAQRAKTNAATKATLKAGTAEARKAHYKEGPSTAAKNQRLAESALIGGKDPKREQYKTAKVAYDASIKTKTFPDRKATFKTPKDGVYKGKDVRQALFNAHLHDQPGKKVGHTADGKVEKADKFKHPKTFNNQPNVGHGGKEPLPSMSGKGREYGMMRDHALGYKGLSPNPTATRLITKENAKGVHEFAGVISHPMPEPGNPKADNDHVQVHAT</sequence>
<feature type="region of interest" description="Disordered" evidence="1">
    <location>
        <begin position="83"/>
        <end position="288"/>
    </location>
</feature>
<proteinExistence type="predicted"/>
<dbReference type="EMBL" id="KN838687">
    <property type="protein sequence ID" value="KIJ97672.1"/>
    <property type="molecule type" value="Genomic_DNA"/>
</dbReference>
<keyword evidence="3" id="KW-1185">Reference proteome</keyword>
<reference evidence="3" key="2">
    <citation type="submission" date="2015-01" db="EMBL/GenBank/DDBJ databases">
        <title>Evolutionary Origins and Diversification of the Mycorrhizal Mutualists.</title>
        <authorList>
            <consortium name="DOE Joint Genome Institute"/>
            <consortium name="Mycorrhizal Genomics Consortium"/>
            <person name="Kohler A."/>
            <person name="Kuo A."/>
            <person name="Nagy L.G."/>
            <person name="Floudas D."/>
            <person name="Copeland A."/>
            <person name="Barry K.W."/>
            <person name="Cichocki N."/>
            <person name="Veneault-Fourrey C."/>
            <person name="LaButti K."/>
            <person name="Lindquist E.A."/>
            <person name="Lipzen A."/>
            <person name="Lundell T."/>
            <person name="Morin E."/>
            <person name="Murat C."/>
            <person name="Riley R."/>
            <person name="Ohm R."/>
            <person name="Sun H."/>
            <person name="Tunlid A."/>
            <person name="Henrissat B."/>
            <person name="Grigoriev I.V."/>
            <person name="Hibbett D.S."/>
            <person name="Martin F."/>
        </authorList>
    </citation>
    <scope>NUCLEOTIDE SEQUENCE [LARGE SCALE GENOMIC DNA]</scope>
    <source>
        <strain evidence="3">LaAM-08-1</strain>
    </source>
</reference>
<protein>
    <submittedName>
        <fullName evidence="2">Uncharacterized protein</fullName>
    </submittedName>
</protein>
<name>A0A0C9XNT6_9AGAR</name>
<feature type="compositionally biased region" description="Basic residues" evidence="1">
    <location>
        <begin position="97"/>
        <end position="112"/>
    </location>
</feature>
<organism evidence="2 3">
    <name type="scientific">Laccaria amethystina LaAM-08-1</name>
    <dbReference type="NCBI Taxonomy" id="1095629"/>
    <lineage>
        <taxon>Eukaryota</taxon>
        <taxon>Fungi</taxon>
        <taxon>Dikarya</taxon>
        <taxon>Basidiomycota</taxon>
        <taxon>Agaricomycotina</taxon>
        <taxon>Agaricomycetes</taxon>
        <taxon>Agaricomycetidae</taxon>
        <taxon>Agaricales</taxon>
        <taxon>Agaricineae</taxon>
        <taxon>Hydnangiaceae</taxon>
        <taxon>Laccaria</taxon>
    </lineage>
</organism>
<gene>
    <name evidence="2" type="ORF">K443DRAFT_9745</name>
</gene>
<feature type="compositionally biased region" description="Low complexity" evidence="1">
    <location>
        <begin position="238"/>
        <end position="257"/>
    </location>
</feature>
<evidence type="ECO:0000256" key="1">
    <source>
        <dbReference type="SAM" id="MobiDB-lite"/>
    </source>
</evidence>
<dbReference type="AlphaFoldDB" id="A0A0C9XNT6"/>
<feature type="compositionally biased region" description="Basic residues" evidence="1">
    <location>
        <begin position="123"/>
        <end position="132"/>
    </location>
</feature>
<evidence type="ECO:0000313" key="3">
    <source>
        <dbReference type="Proteomes" id="UP000054477"/>
    </source>
</evidence>
<accession>A0A0C9XNT6</accession>
<feature type="region of interest" description="Disordered" evidence="1">
    <location>
        <begin position="427"/>
        <end position="450"/>
    </location>
</feature>
<dbReference type="Proteomes" id="UP000054477">
    <property type="component" value="Unassembled WGS sequence"/>
</dbReference>
<reference evidence="2 3" key="1">
    <citation type="submission" date="2014-04" db="EMBL/GenBank/DDBJ databases">
        <authorList>
            <consortium name="DOE Joint Genome Institute"/>
            <person name="Kuo A."/>
            <person name="Kohler A."/>
            <person name="Nagy L.G."/>
            <person name="Floudas D."/>
            <person name="Copeland A."/>
            <person name="Barry K.W."/>
            <person name="Cichocki N."/>
            <person name="Veneault-Fourrey C."/>
            <person name="LaButti K."/>
            <person name="Lindquist E.A."/>
            <person name="Lipzen A."/>
            <person name="Lundell T."/>
            <person name="Morin E."/>
            <person name="Murat C."/>
            <person name="Sun H."/>
            <person name="Tunlid A."/>
            <person name="Henrissat B."/>
            <person name="Grigoriev I.V."/>
            <person name="Hibbett D.S."/>
            <person name="Martin F."/>
            <person name="Nordberg H.P."/>
            <person name="Cantor M.N."/>
            <person name="Hua S.X."/>
        </authorList>
    </citation>
    <scope>NUCLEOTIDE SEQUENCE [LARGE SCALE GENOMIC DNA]</scope>
    <source>
        <strain evidence="2 3">LaAM-08-1</strain>
    </source>
</reference>
<evidence type="ECO:0000313" key="2">
    <source>
        <dbReference type="EMBL" id="KIJ97672.1"/>
    </source>
</evidence>
<feature type="compositionally biased region" description="Basic and acidic residues" evidence="1">
    <location>
        <begin position="440"/>
        <end position="450"/>
    </location>
</feature>